<evidence type="ECO:0000313" key="2">
    <source>
        <dbReference type="EMBL" id="OQD76241.1"/>
    </source>
</evidence>
<dbReference type="Proteomes" id="UP000191672">
    <property type="component" value="Unassembled WGS sequence"/>
</dbReference>
<reference evidence="3" key="1">
    <citation type="journal article" date="2017" name="Nat. Microbiol.">
        <title>Global analysis of biosynthetic gene clusters reveals vast potential of secondary metabolite production in Penicillium species.</title>
        <authorList>
            <person name="Nielsen J.C."/>
            <person name="Grijseels S."/>
            <person name="Prigent S."/>
            <person name="Ji B."/>
            <person name="Dainat J."/>
            <person name="Nielsen K.F."/>
            <person name="Frisvad J.C."/>
            <person name="Workman M."/>
            <person name="Nielsen J."/>
        </authorList>
    </citation>
    <scope>NUCLEOTIDE SEQUENCE [LARGE SCALE GENOMIC DNA]</scope>
    <source>
        <strain evidence="3">IBT 31811</strain>
    </source>
</reference>
<proteinExistence type="predicted"/>
<dbReference type="PANTHER" id="PTHR33840:SF1">
    <property type="entry name" value="TLE1 PHOSPHOLIPASE DOMAIN-CONTAINING PROTEIN"/>
    <property type="match status" value="1"/>
</dbReference>
<feature type="region of interest" description="Disordered" evidence="1">
    <location>
        <begin position="1"/>
        <end position="28"/>
    </location>
</feature>
<name>A0A1V6PGT8_9EURO</name>
<gene>
    <name evidence="2" type="ORF">PENANT_c134G00497</name>
</gene>
<comment type="caution">
    <text evidence="2">The sequence shown here is derived from an EMBL/GenBank/DDBJ whole genome shotgun (WGS) entry which is preliminary data.</text>
</comment>
<dbReference type="PANTHER" id="PTHR33840">
    <property type="match status" value="1"/>
</dbReference>
<evidence type="ECO:0000256" key="1">
    <source>
        <dbReference type="SAM" id="MobiDB-lite"/>
    </source>
</evidence>
<dbReference type="EMBL" id="MDYN01000134">
    <property type="protein sequence ID" value="OQD76241.1"/>
    <property type="molecule type" value="Genomic_DNA"/>
</dbReference>
<sequence length="327" mass="37098">MEDPDYKEKFPTIPFPNKPRRPNSGKEYRRRLEESGLTRVYNPDEYRIKIRGIAVWDTQSGVLTYLRQVWLCSAHYSNAGGGLPDQELANVAMAWMMHQLTSIGIAFHDDTIDKIFEQTVRYFFDHLHGSGANGSSNSEQWADKCVYDEHKPVRPWGLGEIVQPDTGFYHLADTSGSKSSMNTYMSHLSGTSTAAGKSAEKAKSDYVQVVVSYTGKIEQLYVEFTGVMMMMMMMNSFARCSLLYNKLRQKESGLQVFNHSHLARMKMNVPGPHRFRWDPWSTSDPSSPLSPPPLPLPADACVHVRFKGVQWTWHRTPSGQYSSPSVT</sequence>
<dbReference type="STRING" id="416450.A0A1V6PGT8"/>
<feature type="non-terminal residue" evidence="2">
    <location>
        <position position="327"/>
    </location>
</feature>
<feature type="compositionally biased region" description="Basic and acidic residues" evidence="1">
    <location>
        <begin position="1"/>
        <end position="10"/>
    </location>
</feature>
<organism evidence="2 3">
    <name type="scientific">Penicillium antarcticum</name>
    <dbReference type="NCBI Taxonomy" id="416450"/>
    <lineage>
        <taxon>Eukaryota</taxon>
        <taxon>Fungi</taxon>
        <taxon>Dikarya</taxon>
        <taxon>Ascomycota</taxon>
        <taxon>Pezizomycotina</taxon>
        <taxon>Eurotiomycetes</taxon>
        <taxon>Eurotiomycetidae</taxon>
        <taxon>Eurotiales</taxon>
        <taxon>Aspergillaceae</taxon>
        <taxon>Penicillium</taxon>
    </lineage>
</organism>
<accession>A0A1V6PGT8</accession>
<dbReference type="AlphaFoldDB" id="A0A1V6PGT8"/>
<protein>
    <submittedName>
        <fullName evidence="2">Uncharacterized protein</fullName>
    </submittedName>
</protein>
<keyword evidence="3" id="KW-1185">Reference proteome</keyword>
<evidence type="ECO:0000313" key="3">
    <source>
        <dbReference type="Proteomes" id="UP000191672"/>
    </source>
</evidence>